<evidence type="ECO:0000256" key="4">
    <source>
        <dbReference type="ARBA" id="ARBA00022692"/>
    </source>
</evidence>
<dbReference type="PANTHER" id="PTHR42920:SF5">
    <property type="entry name" value="EAMA DOMAIN-CONTAINING PROTEIN"/>
    <property type="match status" value="1"/>
</dbReference>
<keyword evidence="3" id="KW-1003">Cell membrane</keyword>
<keyword evidence="8" id="KW-1185">Reference proteome</keyword>
<comment type="similarity">
    <text evidence="2">Belongs to the EamA transporter family.</text>
</comment>
<protein>
    <submittedName>
        <fullName evidence="7">Putative DMT superfamily transporter inner membrane protein</fullName>
    </submittedName>
</protein>
<evidence type="ECO:0000256" key="3">
    <source>
        <dbReference type="ARBA" id="ARBA00022475"/>
    </source>
</evidence>
<dbReference type="PANTHER" id="PTHR42920">
    <property type="entry name" value="OS03G0707200 PROTEIN-RELATED"/>
    <property type="match status" value="1"/>
</dbReference>
<dbReference type="AlphaFoldDB" id="A0A0U5AT46"/>
<dbReference type="Proteomes" id="UP000217696">
    <property type="component" value="Chromosome"/>
</dbReference>
<evidence type="ECO:0000256" key="2">
    <source>
        <dbReference type="ARBA" id="ARBA00007362"/>
    </source>
</evidence>
<evidence type="ECO:0000256" key="6">
    <source>
        <dbReference type="ARBA" id="ARBA00023136"/>
    </source>
</evidence>
<gene>
    <name evidence="7" type="ORF">CB4_01130</name>
</gene>
<dbReference type="InterPro" id="IPR051258">
    <property type="entry name" value="Diverse_Substrate_Transporter"/>
</dbReference>
<proteinExistence type="inferred from homology"/>
<evidence type="ECO:0000313" key="8">
    <source>
        <dbReference type="Proteomes" id="UP000217696"/>
    </source>
</evidence>
<dbReference type="KEGG" id="asoc:CB4_01130"/>
<keyword evidence="6" id="KW-0472">Membrane</keyword>
<organism evidence="7 8">
    <name type="scientific">Aneurinibacillus soli</name>
    <dbReference type="NCBI Taxonomy" id="1500254"/>
    <lineage>
        <taxon>Bacteria</taxon>
        <taxon>Bacillati</taxon>
        <taxon>Bacillota</taxon>
        <taxon>Bacilli</taxon>
        <taxon>Bacillales</taxon>
        <taxon>Paenibacillaceae</taxon>
        <taxon>Aneurinibacillus group</taxon>
        <taxon>Aneurinibacillus</taxon>
    </lineage>
</organism>
<dbReference type="Pfam" id="PF00892">
    <property type="entry name" value="EamA"/>
    <property type="match status" value="2"/>
</dbReference>
<sequence length="309" mass="33495">MCMKKSMLADSILLTVTFIWGATFVVVQNAIATLPPLTFNAVRFFMAAIFLFGCLLLFYRSQLAQINARLLGAGILIGIWLFLGYAFQTVGLLYTTSAKAGFITGLSVVLVPMLALLILKQKPRVPAVIGVLVATTGLYLLTMGDSLAVNRGDILVFFCAISFALQIIFTGRYAPHFPSLALACIQIFVVSVLSGISALILENWQVALSFKTFTTPTVYIALLVTAIPATALAFLAQTECQKFTTATRVALIFAMEPVFAAATAYFFNDELLTSRALAGCMLIFLGMILAEFPFSSVAARWKKQKTVSS</sequence>
<comment type="subcellular location">
    <subcellularLocation>
        <location evidence="1">Cell membrane</location>
        <topology evidence="1">Multi-pass membrane protein</topology>
    </subcellularLocation>
</comment>
<keyword evidence="4" id="KW-0812">Transmembrane</keyword>
<dbReference type="SUPFAM" id="SSF103481">
    <property type="entry name" value="Multidrug resistance efflux transporter EmrE"/>
    <property type="match status" value="2"/>
</dbReference>
<reference evidence="7 8" key="1">
    <citation type="submission" date="2015-12" db="EMBL/GenBank/DDBJ databases">
        <title>Genome sequence of Aneurinibacillus soli.</title>
        <authorList>
            <person name="Lee J.S."/>
            <person name="Lee K.C."/>
            <person name="Kim K.K."/>
            <person name="Lee B.W."/>
        </authorList>
    </citation>
    <scope>NUCLEOTIDE SEQUENCE [LARGE SCALE GENOMIC DNA]</scope>
    <source>
        <strain evidence="7 8">CB4</strain>
    </source>
</reference>
<evidence type="ECO:0000256" key="5">
    <source>
        <dbReference type="ARBA" id="ARBA00022989"/>
    </source>
</evidence>
<keyword evidence="5" id="KW-1133">Transmembrane helix</keyword>
<accession>A0A0U5AT46</accession>
<dbReference type="EMBL" id="AP017312">
    <property type="protein sequence ID" value="BAU26961.1"/>
    <property type="molecule type" value="Genomic_DNA"/>
</dbReference>
<evidence type="ECO:0000256" key="1">
    <source>
        <dbReference type="ARBA" id="ARBA00004651"/>
    </source>
</evidence>
<name>A0A0U5AT46_9BACL</name>
<dbReference type="InterPro" id="IPR037185">
    <property type="entry name" value="EmrE-like"/>
</dbReference>
<evidence type="ECO:0000313" key="7">
    <source>
        <dbReference type="EMBL" id="BAU26961.1"/>
    </source>
</evidence>
<dbReference type="GO" id="GO:0005886">
    <property type="term" value="C:plasma membrane"/>
    <property type="evidence" value="ECO:0007669"/>
    <property type="project" value="UniProtKB-SubCell"/>
</dbReference>
<dbReference type="InterPro" id="IPR000620">
    <property type="entry name" value="EamA_dom"/>
</dbReference>